<dbReference type="Proteomes" id="UP000467132">
    <property type="component" value="Unassembled WGS sequence"/>
</dbReference>
<gene>
    <name evidence="7" type="ORF">D3Z33_11685</name>
</gene>
<protein>
    <submittedName>
        <fullName evidence="7">Uncharacterized protein</fullName>
    </submittedName>
</protein>
<evidence type="ECO:0000313" key="8">
    <source>
        <dbReference type="Proteomes" id="UP000467132"/>
    </source>
</evidence>
<evidence type="ECO:0000256" key="2">
    <source>
        <dbReference type="ARBA" id="ARBA00022475"/>
    </source>
</evidence>
<keyword evidence="3 6" id="KW-0812">Transmembrane</keyword>
<dbReference type="EMBL" id="QXXA01000012">
    <property type="protein sequence ID" value="NBI07511.1"/>
    <property type="molecule type" value="Genomic_DNA"/>
</dbReference>
<proteinExistence type="predicted"/>
<evidence type="ECO:0000256" key="6">
    <source>
        <dbReference type="SAM" id="Phobius"/>
    </source>
</evidence>
<keyword evidence="5 6" id="KW-0472">Membrane</keyword>
<keyword evidence="8" id="KW-1185">Reference proteome</keyword>
<accession>A0A845QYY7</accession>
<reference evidence="7 8" key="1">
    <citation type="submission" date="2018-08" db="EMBL/GenBank/DDBJ databases">
        <title>Murine metabolic-syndrome-specific gut microbial biobank.</title>
        <authorList>
            <person name="Liu C."/>
        </authorList>
    </citation>
    <scope>NUCLEOTIDE SEQUENCE [LARGE SCALE GENOMIC DNA]</scope>
    <source>
        <strain evidence="7 8">583</strain>
    </source>
</reference>
<dbReference type="GO" id="GO:0005886">
    <property type="term" value="C:plasma membrane"/>
    <property type="evidence" value="ECO:0007669"/>
    <property type="project" value="UniProtKB-SubCell"/>
</dbReference>
<evidence type="ECO:0000256" key="5">
    <source>
        <dbReference type="ARBA" id="ARBA00023136"/>
    </source>
</evidence>
<keyword evidence="2" id="KW-1003">Cell membrane</keyword>
<organism evidence="7 8">
    <name type="scientific">Senegalia massiliensis</name>
    <dbReference type="NCBI Taxonomy" id="1720316"/>
    <lineage>
        <taxon>Bacteria</taxon>
        <taxon>Bacillati</taxon>
        <taxon>Bacillota</taxon>
        <taxon>Clostridia</taxon>
        <taxon>Eubacteriales</taxon>
        <taxon>Clostridiaceae</taxon>
        <taxon>Senegalia</taxon>
    </lineage>
</organism>
<dbReference type="GO" id="GO:0036376">
    <property type="term" value="P:sodium ion export across plasma membrane"/>
    <property type="evidence" value="ECO:0007669"/>
    <property type="project" value="InterPro"/>
</dbReference>
<name>A0A845QYY7_9CLOT</name>
<keyword evidence="4 6" id="KW-1133">Transmembrane helix</keyword>
<comment type="subcellular location">
    <subcellularLocation>
        <location evidence="1">Cell membrane</location>
    </subcellularLocation>
</comment>
<dbReference type="NCBIfam" id="TIGR01195">
    <property type="entry name" value="oadG_fam"/>
    <property type="match status" value="1"/>
</dbReference>
<sequence>MNLQDGVNLSEGLIVTLFSMGIVFLTLIIISFILGGFKAIFYKDDSKKTSVQKETPPIGDNAIVEDTEEIVDNDEEIVAVIAAAIAAHTGSRVENINIKNIRRIQQTSPIWMKAGRERAVYNKISKMK</sequence>
<comment type="caution">
    <text evidence="7">The sequence shown here is derived from an EMBL/GenBank/DDBJ whole genome shotgun (WGS) entry which is preliminary data.</text>
</comment>
<feature type="transmembrane region" description="Helical" evidence="6">
    <location>
        <begin position="12"/>
        <end position="37"/>
    </location>
</feature>
<evidence type="ECO:0000256" key="3">
    <source>
        <dbReference type="ARBA" id="ARBA00022692"/>
    </source>
</evidence>
<evidence type="ECO:0000313" key="7">
    <source>
        <dbReference type="EMBL" id="NBI07511.1"/>
    </source>
</evidence>
<dbReference type="GO" id="GO:0015081">
    <property type="term" value="F:sodium ion transmembrane transporter activity"/>
    <property type="evidence" value="ECO:0007669"/>
    <property type="project" value="InterPro"/>
</dbReference>
<dbReference type="AlphaFoldDB" id="A0A845QYY7"/>
<dbReference type="InterPro" id="IPR005899">
    <property type="entry name" value="Na_pump_deCOase"/>
</dbReference>
<dbReference type="RefSeq" id="WP_160197965.1">
    <property type="nucleotide sequence ID" value="NZ_QXXA01000012.1"/>
</dbReference>
<dbReference type="OrthoDB" id="1954652at2"/>
<evidence type="ECO:0000256" key="1">
    <source>
        <dbReference type="ARBA" id="ARBA00004236"/>
    </source>
</evidence>
<dbReference type="Pfam" id="PF04277">
    <property type="entry name" value="OAD_gamma"/>
    <property type="match status" value="1"/>
</dbReference>
<evidence type="ECO:0000256" key="4">
    <source>
        <dbReference type="ARBA" id="ARBA00022989"/>
    </source>
</evidence>